<dbReference type="GO" id="GO:0006351">
    <property type="term" value="P:DNA-templated transcription"/>
    <property type="evidence" value="ECO:0007669"/>
    <property type="project" value="InterPro"/>
</dbReference>
<keyword evidence="1" id="KW-0539">Nucleus</keyword>
<dbReference type="GO" id="GO:0003700">
    <property type="term" value="F:DNA-binding transcription factor activity"/>
    <property type="evidence" value="ECO:0007669"/>
    <property type="project" value="InterPro"/>
</dbReference>
<evidence type="ECO:0000313" key="4">
    <source>
        <dbReference type="EMBL" id="PMD39385.1"/>
    </source>
</evidence>
<dbReference type="Proteomes" id="UP000235786">
    <property type="component" value="Unassembled WGS sequence"/>
</dbReference>
<keyword evidence="5" id="KW-1185">Reference proteome</keyword>
<dbReference type="STRING" id="1149755.A0A2J6RLJ4"/>
<dbReference type="AlphaFoldDB" id="A0A2J6RLJ4"/>
<dbReference type="EMBL" id="KZ613946">
    <property type="protein sequence ID" value="PMD39385.1"/>
    <property type="molecule type" value="Genomic_DNA"/>
</dbReference>
<evidence type="ECO:0000259" key="3">
    <source>
        <dbReference type="SMART" id="SM00906"/>
    </source>
</evidence>
<dbReference type="InterPro" id="IPR007219">
    <property type="entry name" value="XnlR_reg_dom"/>
</dbReference>
<dbReference type="InterPro" id="IPR050987">
    <property type="entry name" value="AtrR-like"/>
</dbReference>
<dbReference type="OrthoDB" id="3037908at2759"/>
<feature type="compositionally biased region" description="Polar residues" evidence="2">
    <location>
        <begin position="83"/>
        <end position="93"/>
    </location>
</feature>
<evidence type="ECO:0000313" key="5">
    <source>
        <dbReference type="Proteomes" id="UP000235786"/>
    </source>
</evidence>
<name>A0A2J6RLJ4_HYAVF</name>
<evidence type="ECO:0000256" key="2">
    <source>
        <dbReference type="SAM" id="MobiDB-lite"/>
    </source>
</evidence>
<dbReference type="GO" id="GO:0003677">
    <property type="term" value="F:DNA binding"/>
    <property type="evidence" value="ECO:0007669"/>
    <property type="project" value="InterPro"/>
</dbReference>
<accession>A0A2J6RLJ4</accession>
<gene>
    <name evidence="4" type="ORF">L207DRAFT_512469</name>
</gene>
<protein>
    <recommendedName>
        <fullName evidence="3">Xylanolytic transcriptional activator regulatory domain-containing protein</fullName>
    </recommendedName>
</protein>
<dbReference type="PANTHER" id="PTHR46910">
    <property type="entry name" value="TRANSCRIPTION FACTOR PDR1"/>
    <property type="match status" value="1"/>
</dbReference>
<reference evidence="4 5" key="1">
    <citation type="submission" date="2016-04" db="EMBL/GenBank/DDBJ databases">
        <title>A degradative enzymes factory behind the ericoid mycorrhizal symbiosis.</title>
        <authorList>
            <consortium name="DOE Joint Genome Institute"/>
            <person name="Martino E."/>
            <person name="Morin E."/>
            <person name="Grelet G."/>
            <person name="Kuo A."/>
            <person name="Kohler A."/>
            <person name="Daghino S."/>
            <person name="Barry K."/>
            <person name="Choi C."/>
            <person name="Cichocki N."/>
            <person name="Clum A."/>
            <person name="Copeland A."/>
            <person name="Hainaut M."/>
            <person name="Haridas S."/>
            <person name="Labutti K."/>
            <person name="Lindquist E."/>
            <person name="Lipzen A."/>
            <person name="Khouja H.-R."/>
            <person name="Murat C."/>
            <person name="Ohm R."/>
            <person name="Olson A."/>
            <person name="Spatafora J."/>
            <person name="Veneault-Fourrey C."/>
            <person name="Henrissat B."/>
            <person name="Grigoriev I."/>
            <person name="Martin F."/>
            <person name="Perotto S."/>
        </authorList>
    </citation>
    <scope>NUCLEOTIDE SEQUENCE [LARGE SCALE GENOMIC DNA]</scope>
    <source>
        <strain evidence="4 5">F</strain>
    </source>
</reference>
<proteinExistence type="predicted"/>
<dbReference type="CDD" id="cd12148">
    <property type="entry name" value="fungal_TF_MHR"/>
    <property type="match status" value="1"/>
</dbReference>
<sequence>MSPASSGSPSDLGNHVRDAGSGESNLARRLAQMEQRLLMLDQARDHEQSSLLRQRNHVKPHSSSQPSPLSPQRSSFHLIDPQGSVQPSQSAQSYEREQERDRQDISEEDEPLQQLSNRSLEGAFHEDNTSFRRKWLGPSSLQVFTQWLDLSSISHGGQALSSLFRFGMRYTEEMEIPFSTMGLDSLPRLPPIPDRNRFVSAYFASIQPIFPVLNKDDFSAILEKFDWLSSDQGLERIPFVAPVDRPSLACIYAVMSIGVDEENNANTPMGDAYLKTAFSLYAHVISTPYLSSVQALLLLSIALKVRNKDGSAWHVVGHAVRAAQSLGIHHSRKTDSQPNDNLQLDARAWWTAYCLDKIMGFETGRPSAIDDEDCNQQMPSAFHVSVSGYPGGNQGSDCFIALINLAKIQSRISKRLFKFKAANKSAQILQEIGELDHSLISWLETVPPDIRPGNDMFCGPDMFSPAAFLALQYHQTMSMLHRASLLLDTNLLQQYITMHCSKMQWLHRLKRGEHVCVASARAIVKIWTEESPGNHCTQYLLRTLTPPLLAIYVLAIFILKHPQGNLVQSDLMLLNSGSQHVENQYILSGQDPGFYSMLGILRDLVAQRVLAASAAQPPTPAATAVTGSDGVIPHRRSSGEQDNTLYFPVDEFGYDGTIEEDIWSRVLGNDLSAGVMADNHAFDVGYQFFGLPGYPQFRPGG</sequence>
<feature type="compositionally biased region" description="Polar residues" evidence="2">
    <location>
        <begin position="1"/>
        <end position="11"/>
    </location>
</feature>
<feature type="region of interest" description="Disordered" evidence="2">
    <location>
        <begin position="1"/>
        <end position="123"/>
    </location>
</feature>
<feature type="compositionally biased region" description="Basic and acidic residues" evidence="2">
    <location>
        <begin position="94"/>
        <end position="105"/>
    </location>
</feature>
<dbReference type="Pfam" id="PF04082">
    <property type="entry name" value="Fungal_trans"/>
    <property type="match status" value="1"/>
</dbReference>
<dbReference type="GO" id="GO:0008270">
    <property type="term" value="F:zinc ion binding"/>
    <property type="evidence" value="ECO:0007669"/>
    <property type="project" value="InterPro"/>
</dbReference>
<dbReference type="SMART" id="SM00906">
    <property type="entry name" value="Fungal_trans"/>
    <property type="match status" value="1"/>
</dbReference>
<evidence type="ECO:0000256" key="1">
    <source>
        <dbReference type="ARBA" id="ARBA00023242"/>
    </source>
</evidence>
<feature type="domain" description="Xylanolytic transcriptional activator regulatory" evidence="3">
    <location>
        <begin position="312"/>
        <end position="385"/>
    </location>
</feature>
<dbReference type="PANTHER" id="PTHR46910:SF1">
    <property type="entry name" value="MISCELLANEOUS ZN(II)2CYS6 TRANSCRIPTION FACTOR (EUROFUNG)-RELATED"/>
    <property type="match status" value="1"/>
</dbReference>
<feature type="compositionally biased region" description="Low complexity" evidence="2">
    <location>
        <begin position="61"/>
        <end position="75"/>
    </location>
</feature>
<organism evidence="4 5">
    <name type="scientific">Hyaloscypha variabilis (strain UAMH 11265 / GT02V1 / F)</name>
    <name type="common">Meliniomyces variabilis</name>
    <dbReference type="NCBI Taxonomy" id="1149755"/>
    <lineage>
        <taxon>Eukaryota</taxon>
        <taxon>Fungi</taxon>
        <taxon>Dikarya</taxon>
        <taxon>Ascomycota</taxon>
        <taxon>Pezizomycotina</taxon>
        <taxon>Leotiomycetes</taxon>
        <taxon>Helotiales</taxon>
        <taxon>Hyaloscyphaceae</taxon>
        <taxon>Hyaloscypha</taxon>
        <taxon>Hyaloscypha variabilis</taxon>
    </lineage>
</organism>